<dbReference type="KEGG" id="pms:KNP414_00594"/>
<reference evidence="3" key="1">
    <citation type="submission" date="2011-06" db="EMBL/GenBank/DDBJ databases">
        <title>Complete genome sequence of Paenibacillus mucilaginosus KNP414.</title>
        <authorList>
            <person name="Wang J."/>
            <person name="Hu S."/>
            <person name="Hu X."/>
            <person name="Zhang B."/>
            <person name="Dong D."/>
            <person name="Zhang S."/>
            <person name="Zhao K."/>
            <person name="Wu D."/>
        </authorList>
    </citation>
    <scope>NUCLEOTIDE SEQUENCE [LARGE SCALE GENOMIC DNA]</scope>
    <source>
        <strain evidence="3">KNP414</strain>
    </source>
</reference>
<dbReference type="InterPro" id="IPR011330">
    <property type="entry name" value="Glyco_hydro/deAcase_b/a-brl"/>
</dbReference>
<evidence type="ECO:0000313" key="2">
    <source>
        <dbReference type="EMBL" id="AEI39198.1"/>
    </source>
</evidence>
<dbReference type="InterPro" id="IPR002509">
    <property type="entry name" value="NODB_dom"/>
</dbReference>
<accession>F8FQD7</accession>
<dbReference type="Gene3D" id="3.20.20.370">
    <property type="entry name" value="Glycoside hydrolase/deacetylase"/>
    <property type="match status" value="1"/>
</dbReference>
<dbReference type="GO" id="GO:0005975">
    <property type="term" value="P:carbohydrate metabolic process"/>
    <property type="evidence" value="ECO:0007669"/>
    <property type="project" value="InterPro"/>
</dbReference>
<dbReference type="PROSITE" id="PS51677">
    <property type="entry name" value="NODB"/>
    <property type="match status" value="1"/>
</dbReference>
<name>F8FQD7_PAEMK</name>
<sequence>MAGRRQAALSAVIRQAAIMALGIILLLLLLFPGTLRAMPEAEGNVYSTLKSGKRVDAGGEYKAAGQPTVYLTFDDGPSHLTPKFLDVLKEEGVPATFFVLGEQVEARPEVAKRIAEEGHVLGNHTYNHVYRDIYKDFSVFWEQLQHTEKAVQEAAGVRPRLVRAPGGTFGNFDAFYFYYLEQAGYQIHDWTIDSSDARRKGITADEIYGTVARGPFRQEAVVLMHDSAGHEETLKALPRIIRLFKDKGYVFAPLTPEVKPPQFSAGKPKWPRSSTPEGHAARLAEMRQISYTWRSDPAGEAPGVLHAPPSVLASGSAEGESRGPDQLDVVLDSRRLTLAKGEFEAARGGGYNVPLRELVEAMGGVVQWDAGLRTATARYAGHAVQYDFGRLELRLYRPGEATKVVPLPGMALKDGRVMVPLQGTLELLGSRILSSGGVQPGAAIAEVSARLYGNWWRLQPYQVPDLKAKAQV</sequence>
<reference evidence="2 3" key="2">
    <citation type="journal article" date="2013" name="Genome Announc.">
        <title>Genome Sequence of Growth-Improving Paenibacillus mucilaginosus Strain KNP414.</title>
        <authorList>
            <person name="Lu J.J."/>
            <person name="Wang J.F."/>
            <person name="Hu X.F."/>
        </authorList>
    </citation>
    <scope>NUCLEOTIDE SEQUENCE [LARGE SCALE GENOMIC DNA]</scope>
    <source>
        <strain evidence="2 3">KNP414</strain>
    </source>
</reference>
<organism evidence="2 3">
    <name type="scientific">Paenibacillus mucilaginosus (strain KNP414)</name>
    <dbReference type="NCBI Taxonomy" id="1036673"/>
    <lineage>
        <taxon>Bacteria</taxon>
        <taxon>Bacillati</taxon>
        <taxon>Bacillota</taxon>
        <taxon>Bacilli</taxon>
        <taxon>Bacillales</taxon>
        <taxon>Paenibacillaceae</taxon>
        <taxon>Paenibacillus</taxon>
    </lineage>
</organism>
<dbReference type="PANTHER" id="PTHR10587">
    <property type="entry name" value="GLYCOSYL TRANSFERASE-RELATED"/>
    <property type="match status" value="1"/>
</dbReference>
<dbReference type="Pfam" id="PF07833">
    <property type="entry name" value="Cu_amine_oxidN1"/>
    <property type="match status" value="1"/>
</dbReference>
<dbReference type="SUPFAM" id="SSF88713">
    <property type="entry name" value="Glycoside hydrolase/deacetylase"/>
    <property type="match status" value="1"/>
</dbReference>
<dbReference type="GO" id="GO:0016810">
    <property type="term" value="F:hydrolase activity, acting on carbon-nitrogen (but not peptide) bonds"/>
    <property type="evidence" value="ECO:0007669"/>
    <property type="project" value="InterPro"/>
</dbReference>
<protein>
    <submittedName>
        <fullName evidence="2">Polysaccharide deacetylase</fullName>
    </submittedName>
</protein>
<dbReference type="EMBL" id="CP002869">
    <property type="protein sequence ID" value="AEI39198.1"/>
    <property type="molecule type" value="Genomic_DNA"/>
</dbReference>
<dbReference type="SUPFAM" id="SSF55383">
    <property type="entry name" value="Copper amine oxidase, domain N"/>
    <property type="match status" value="1"/>
</dbReference>
<dbReference type="HOGENOM" id="CLU_045819_0_0_9"/>
<evidence type="ECO:0000259" key="1">
    <source>
        <dbReference type="PROSITE" id="PS51677"/>
    </source>
</evidence>
<dbReference type="Gene3D" id="3.30.457.10">
    <property type="entry name" value="Copper amine oxidase-like, N-terminal domain"/>
    <property type="match status" value="1"/>
</dbReference>
<dbReference type="PANTHER" id="PTHR10587:SF125">
    <property type="entry name" value="POLYSACCHARIDE DEACETYLASE YHEN-RELATED"/>
    <property type="match status" value="1"/>
</dbReference>
<evidence type="ECO:0000313" key="3">
    <source>
        <dbReference type="Proteomes" id="UP000006620"/>
    </source>
</evidence>
<dbReference type="InterPro" id="IPR050248">
    <property type="entry name" value="Polysacc_deacetylase_ArnD"/>
</dbReference>
<dbReference type="Proteomes" id="UP000006620">
    <property type="component" value="Chromosome"/>
</dbReference>
<dbReference type="PATRIC" id="fig|1036673.3.peg.524"/>
<dbReference type="AlphaFoldDB" id="F8FQD7"/>
<dbReference type="CDD" id="cd10944">
    <property type="entry name" value="CE4_SmPgdA_like"/>
    <property type="match status" value="1"/>
</dbReference>
<dbReference type="Pfam" id="PF01522">
    <property type="entry name" value="Polysacc_deac_1"/>
    <property type="match status" value="1"/>
</dbReference>
<feature type="domain" description="NodB homology" evidence="1">
    <location>
        <begin position="67"/>
        <end position="252"/>
    </location>
</feature>
<dbReference type="InterPro" id="IPR036582">
    <property type="entry name" value="Mao_N_sf"/>
</dbReference>
<proteinExistence type="predicted"/>
<gene>
    <name evidence="2" type="ordered locus">KNP414_00594</name>
</gene>
<dbReference type="InterPro" id="IPR012854">
    <property type="entry name" value="Cu_amine_oxidase-like_N"/>
</dbReference>
<dbReference type="RefSeq" id="WP_013914364.1">
    <property type="nucleotide sequence ID" value="NC_015690.1"/>
</dbReference>